<keyword evidence="5" id="KW-1185">Reference proteome</keyword>
<proteinExistence type="inferred from homology"/>
<dbReference type="InterPro" id="IPR001254">
    <property type="entry name" value="Trypsin_dom"/>
</dbReference>
<dbReference type="SMART" id="SM00020">
    <property type="entry name" value="Tryp_SPc"/>
    <property type="match status" value="1"/>
</dbReference>
<dbReference type="GO" id="GO:0004252">
    <property type="term" value="F:serine-type endopeptidase activity"/>
    <property type="evidence" value="ECO:0007669"/>
    <property type="project" value="InterPro"/>
</dbReference>
<reference evidence="6" key="1">
    <citation type="submission" date="2025-08" db="UniProtKB">
        <authorList>
            <consortium name="RefSeq"/>
        </authorList>
    </citation>
    <scope>IDENTIFICATION</scope>
    <source>
        <strain evidence="6">MV-25-SWS-2005</strain>
        <tissue evidence="6">Whole body</tissue>
    </source>
</reference>
<dbReference type="InterPro" id="IPR051487">
    <property type="entry name" value="Ser/Thr_Proteases_Immune/Dev"/>
</dbReference>
<evidence type="ECO:0000256" key="3">
    <source>
        <dbReference type="SAM" id="SignalP"/>
    </source>
</evidence>
<dbReference type="ExpressionAtlas" id="A0A6I8VZ75">
    <property type="expression patterns" value="baseline"/>
</dbReference>
<dbReference type="InterPro" id="IPR009003">
    <property type="entry name" value="Peptidase_S1_PA"/>
</dbReference>
<dbReference type="PANTHER" id="PTHR24256">
    <property type="entry name" value="TRYPTASE-RELATED"/>
    <property type="match status" value="1"/>
</dbReference>
<dbReference type="GO" id="GO:0006508">
    <property type="term" value="P:proteolysis"/>
    <property type="evidence" value="ECO:0007669"/>
    <property type="project" value="InterPro"/>
</dbReference>
<feature type="chain" id="PRO_5026163970" evidence="3">
    <location>
        <begin position="27"/>
        <end position="330"/>
    </location>
</feature>
<accession>A0A6I8VZ75</accession>
<sequence>MSPLKRFLGLPFGWLLLSILVLCAVGLPTSFEGHDDPDPTINEDYVEISFNTMPPTLKEASTSKPDQFIDLTQSNQCGKSASGIVPKDGTLNSTYQSEYGAFPWMTAIFHNGQFIAAGSLIRLDIVLTSKDSVREIPQNELQVYAGAWDLRRSGEKYSKLNRSVIDIAARDNIAILFLSTPFFNPPSIQAICLPQTDAVFTEIDCKTIGWSQPSDTSTYTSQSDILWFRKNVVLPREDCESEYNLLGNRTLEPDVFCAIDVSNELSPLNSGSGLFCVNGSSKHSVLAGVSLSSRDWSLDNRPALFANIPHYLEWIQRELSEDETNENQPS</sequence>
<dbReference type="SUPFAM" id="SSF50494">
    <property type="entry name" value="Trypsin-like serine proteases"/>
    <property type="match status" value="1"/>
</dbReference>
<evidence type="ECO:0000313" key="6">
    <source>
        <dbReference type="RefSeq" id="XP_033235819.1"/>
    </source>
</evidence>
<dbReference type="Gene3D" id="2.40.10.10">
    <property type="entry name" value="Trypsin-like serine proteases"/>
    <property type="match status" value="1"/>
</dbReference>
<organism evidence="5 6">
    <name type="scientific">Drosophila pseudoobscura pseudoobscura</name>
    <name type="common">Fruit fly</name>
    <dbReference type="NCBI Taxonomy" id="46245"/>
    <lineage>
        <taxon>Eukaryota</taxon>
        <taxon>Metazoa</taxon>
        <taxon>Ecdysozoa</taxon>
        <taxon>Arthropoda</taxon>
        <taxon>Hexapoda</taxon>
        <taxon>Insecta</taxon>
        <taxon>Pterygota</taxon>
        <taxon>Neoptera</taxon>
        <taxon>Endopterygota</taxon>
        <taxon>Diptera</taxon>
        <taxon>Brachycera</taxon>
        <taxon>Muscomorpha</taxon>
        <taxon>Ephydroidea</taxon>
        <taxon>Drosophilidae</taxon>
        <taxon>Drosophila</taxon>
        <taxon>Sophophora</taxon>
    </lineage>
</organism>
<gene>
    <name evidence="6" type="primary">LOC26532198</name>
</gene>
<evidence type="ECO:0000256" key="1">
    <source>
        <dbReference type="ARBA" id="ARBA00023157"/>
    </source>
</evidence>
<keyword evidence="3" id="KW-0732">Signal</keyword>
<dbReference type="Pfam" id="PF00089">
    <property type="entry name" value="Trypsin"/>
    <property type="match status" value="1"/>
</dbReference>
<dbReference type="PROSITE" id="PS50240">
    <property type="entry name" value="TRYPSIN_DOM"/>
    <property type="match status" value="1"/>
</dbReference>
<protein>
    <submittedName>
        <fullName evidence="6">Phenoloxidase-activating factor 2-like isoform X2</fullName>
    </submittedName>
</protein>
<dbReference type="RefSeq" id="XP_033235819.1">
    <property type="nucleotide sequence ID" value="XM_033379928.1"/>
</dbReference>
<evidence type="ECO:0000313" key="5">
    <source>
        <dbReference type="Proteomes" id="UP000001819"/>
    </source>
</evidence>
<dbReference type="InterPro" id="IPR043504">
    <property type="entry name" value="Peptidase_S1_PA_chymotrypsin"/>
</dbReference>
<feature type="domain" description="Peptidase S1" evidence="4">
    <location>
        <begin position="84"/>
        <end position="320"/>
    </location>
</feature>
<dbReference type="Proteomes" id="UP000001819">
    <property type="component" value="Chromosome 4"/>
</dbReference>
<name>A0A6I8VZ75_DROPS</name>
<feature type="signal peptide" evidence="3">
    <location>
        <begin position="1"/>
        <end position="26"/>
    </location>
</feature>
<evidence type="ECO:0000256" key="2">
    <source>
        <dbReference type="ARBA" id="ARBA00024195"/>
    </source>
</evidence>
<comment type="similarity">
    <text evidence="2">Belongs to the peptidase S1 family. CLIP subfamily.</text>
</comment>
<evidence type="ECO:0000259" key="4">
    <source>
        <dbReference type="PROSITE" id="PS50240"/>
    </source>
</evidence>
<dbReference type="AlphaFoldDB" id="A0A6I8VZ75"/>
<keyword evidence="1" id="KW-1015">Disulfide bond</keyword>